<dbReference type="OrthoDB" id="277802at2759"/>
<dbReference type="PANTHER" id="PTHR10501">
    <property type="entry name" value="U1 SMALL NUCLEAR RIBONUCLEOPROTEIN A/U2 SMALL NUCLEAR RIBONUCLEOPROTEIN B"/>
    <property type="match status" value="1"/>
</dbReference>
<comment type="caution">
    <text evidence="5">The sequence shown here is derived from an EMBL/GenBank/DDBJ whole genome shotgun (WGS) entry which is preliminary data.</text>
</comment>
<evidence type="ECO:0000256" key="1">
    <source>
        <dbReference type="ARBA" id="ARBA00022884"/>
    </source>
</evidence>
<keyword evidence="6" id="KW-1185">Reference proteome</keyword>
<dbReference type="AlphaFoldDB" id="A0A4S4LM75"/>
<proteinExistence type="predicted"/>
<dbReference type="GO" id="GO:0003723">
    <property type="term" value="F:RNA binding"/>
    <property type="evidence" value="ECO:0007669"/>
    <property type="project" value="UniProtKB-UniRule"/>
</dbReference>
<accession>A0A4S4LM75</accession>
<dbReference type="EMBL" id="SGPL01000369">
    <property type="protein sequence ID" value="THH13284.1"/>
    <property type="molecule type" value="Genomic_DNA"/>
</dbReference>
<evidence type="ECO:0000259" key="4">
    <source>
        <dbReference type="PROSITE" id="PS50102"/>
    </source>
</evidence>
<dbReference type="InterPro" id="IPR012677">
    <property type="entry name" value="Nucleotide-bd_a/b_plait_sf"/>
</dbReference>
<dbReference type="InterPro" id="IPR035979">
    <property type="entry name" value="RBD_domain_sf"/>
</dbReference>
<dbReference type="PROSITE" id="PS50102">
    <property type="entry name" value="RRM"/>
    <property type="match status" value="2"/>
</dbReference>
<dbReference type="InterPro" id="IPR000504">
    <property type="entry name" value="RRM_dom"/>
</dbReference>
<organism evidence="5 6">
    <name type="scientific">Bondarzewia mesenterica</name>
    <dbReference type="NCBI Taxonomy" id="1095465"/>
    <lineage>
        <taxon>Eukaryota</taxon>
        <taxon>Fungi</taxon>
        <taxon>Dikarya</taxon>
        <taxon>Basidiomycota</taxon>
        <taxon>Agaricomycotina</taxon>
        <taxon>Agaricomycetes</taxon>
        <taxon>Russulales</taxon>
        <taxon>Bondarzewiaceae</taxon>
        <taxon>Bondarzewia</taxon>
    </lineage>
</organism>
<dbReference type="SUPFAM" id="SSF54928">
    <property type="entry name" value="RNA-binding domain, RBD"/>
    <property type="match status" value="1"/>
</dbReference>
<feature type="domain" description="RRM" evidence="4">
    <location>
        <begin position="39"/>
        <end position="118"/>
    </location>
</feature>
<feature type="compositionally biased region" description="Polar residues" evidence="3">
    <location>
        <begin position="148"/>
        <end position="157"/>
    </location>
</feature>
<keyword evidence="1 2" id="KW-0694">RNA-binding</keyword>
<dbReference type="Proteomes" id="UP000310158">
    <property type="component" value="Unassembled WGS sequence"/>
</dbReference>
<reference evidence="5 6" key="1">
    <citation type="submission" date="2019-02" db="EMBL/GenBank/DDBJ databases">
        <title>Genome sequencing of the rare red list fungi Bondarzewia mesenterica.</title>
        <authorList>
            <person name="Buettner E."/>
            <person name="Kellner H."/>
        </authorList>
    </citation>
    <scope>NUCLEOTIDE SEQUENCE [LARGE SCALE GENOMIC DNA]</scope>
    <source>
        <strain evidence="5 6">DSM 108281</strain>
    </source>
</reference>
<dbReference type="SMART" id="SM00360">
    <property type="entry name" value="RRM"/>
    <property type="match status" value="2"/>
</dbReference>
<sequence length="297" mass="32698">MDEANCHTQSRVCERARQIARQRQGQTMASSSTVTQPNTTLYINNLNDQINKEEIRTQLYALFTTYGKVIDVVASKTPKMRGQAFLVFTDLAAATSALRACDGMLFYDKPLHIQYAKTKSYATLRKEDPNFVPPTTLYGRPVAEEQTKPGTNGSAQQKRAREDDGTADGEGRVQKREKAAEDEDDGEEMEIDDEEEAGEKTGAANTTVPQVVERPSARLLCTNLPGEVTDNVLSVLFQQYQGFQSTNVVPSTTPNAAGQKSKMAHVLYDTPELASVAKEALDGFALKKGWVMSVAYI</sequence>
<evidence type="ECO:0000256" key="3">
    <source>
        <dbReference type="SAM" id="MobiDB-lite"/>
    </source>
</evidence>
<evidence type="ECO:0000313" key="6">
    <source>
        <dbReference type="Proteomes" id="UP000310158"/>
    </source>
</evidence>
<dbReference type="FunFam" id="3.30.70.330:FF:000039">
    <property type="entry name" value="U1 small nuclear ribonucleoprotein A"/>
    <property type="match status" value="1"/>
</dbReference>
<evidence type="ECO:0000256" key="2">
    <source>
        <dbReference type="PROSITE-ProRule" id="PRU00176"/>
    </source>
</evidence>
<evidence type="ECO:0000313" key="5">
    <source>
        <dbReference type="EMBL" id="THH13284.1"/>
    </source>
</evidence>
<feature type="domain" description="RRM" evidence="4">
    <location>
        <begin position="217"/>
        <end position="297"/>
    </location>
</feature>
<protein>
    <recommendedName>
        <fullName evidence="4">RRM domain-containing protein</fullName>
    </recommendedName>
</protein>
<feature type="compositionally biased region" description="Basic and acidic residues" evidence="3">
    <location>
        <begin position="159"/>
        <end position="179"/>
    </location>
</feature>
<dbReference type="Gene3D" id="3.30.70.330">
    <property type="match status" value="2"/>
</dbReference>
<dbReference type="CDD" id="cd12246">
    <property type="entry name" value="RRM1_U1A_like"/>
    <property type="match status" value="1"/>
</dbReference>
<feature type="compositionally biased region" description="Acidic residues" evidence="3">
    <location>
        <begin position="180"/>
        <end position="197"/>
    </location>
</feature>
<feature type="region of interest" description="Disordered" evidence="3">
    <location>
        <begin position="126"/>
        <end position="210"/>
    </location>
</feature>
<gene>
    <name evidence="5" type="ORF">EW146_g6913</name>
</gene>
<name>A0A4S4LM75_9AGAM</name>
<dbReference type="Pfam" id="PF00076">
    <property type="entry name" value="RRM_1"/>
    <property type="match status" value="2"/>
</dbReference>